<dbReference type="PANTHER" id="PTHR48111">
    <property type="entry name" value="REGULATOR OF RPOS"/>
    <property type="match status" value="1"/>
</dbReference>
<dbReference type="GO" id="GO:0032993">
    <property type="term" value="C:protein-DNA complex"/>
    <property type="evidence" value="ECO:0007669"/>
    <property type="project" value="TreeGrafter"/>
</dbReference>
<dbReference type="GO" id="GO:0000156">
    <property type="term" value="F:phosphorelay response regulator activity"/>
    <property type="evidence" value="ECO:0007669"/>
    <property type="project" value="TreeGrafter"/>
</dbReference>
<dbReference type="PANTHER" id="PTHR48111:SF1">
    <property type="entry name" value="TWO-COMPONENT RESPONSE REGULATOR ORR33"/>
    <property type="match status" value="1"/>
</dbReference>
<feature type="domain" description="OmpR/PhoB-type" evidence="6">
    <location>
        <begin position="3"/>
        <end position="102"/>
    </location>
</feature>
<evidence type="ECO:0000313" key="7">
    <source>
        <dbReference type="EMBL" id="EQD44969.1"/>
    </source>
</evidence>
<keyword evidence="1" id="KW-0597">Phosphoprotein</keyword>
<dbReference type="Gene3D" id="1.10.10.10">
    <property type="entry name" value="Winged helix-like DNA-binding domain superfamily/Winged helix DNA-binding domain"/>
    <property type="match status" value="1"/>
</dbReference>
<proteinExistence type="predicted"/>
<dbReference type="AlphaFoldDB" id="T1AW69"/>
<reference evidence="7" key="1">
    <citation type="submission" date="2013-08" db="EMBL/GenBank/DDBJ databases">
        <authorList>
            <person name="Mendez C."/>
            <person name="Richter M."/>
            <person name="Ferrer M."/>
            <person name="Sanchez J."/>
        </authorList>
    </citation>
    <scope>NUCLEOTIDE SEQUENCE</scope>
</reference>
<reference evidence="7" key="2">
    <citation type="journal article" date="2014" name="ISME J.">
        <title>Microbial stratification in low pH oxic and suboxic macroscopic growths along an acid mine drainage.</title>
        <authorList>
            <person name="Mendez-Garcia C."/>
            <person name="Mesa V."/>
            <person name="Sprenger R.R."/>
            <person name="Richter M."/>
            <person name="Diez M.S."/>
            <person name="Solano J."/>
            <person name="Bargiela R."/>
            <person name="Golyshina O.V."/>
            <person name="Manteca A."/>
            <person name="Ramos J.L."/>
            <person name="Gallego J.R."/>
            <person name="Llorente I."/>
            <person name="Martins Dos Santos V.A."/>
            <person name="Jensen O.N."/>
            <person name="Pelaez A.I."/>
            <person name="Sanchez J."/>
            <person name="Ferrer M."/>
        </authorList>
    </citation>
    <scope>NUCLEOTIDE SEQUENCE</scope>
</reference>
<keyword evidence="4" id="KW-0238">DNA-binding</keyword>
<feature type="non-terminal residue" evidence="7">
    <location>
        <position position="1"/>
    </location>
</feature>
<dbReference type="GO" id="GO:0005829">
    <property type="term" value="C:cytosol"/>
    <property type="evidence" value="ECO:0007669"/>
    <property type="project" value="TreeGrafter"/>
</dbReference>
<dbReference type="SUPFAM" id="SSF46894">
    <property type="entry name" value="C-terminal effector domain of the bipartite response regulators"/>
    <property type="match status" value="1"/>
</dbReference>
<organism evidence="7">
    <name type="scientific">mine drainage metagenome</name>
    <dbReference type="NCBI Taxonomy" id="410659"/>
    <lineage>
        <taxon>unclassified sequences</taxon>
        <taxon>metagenomes</taxon>
        <taxon>ecological metagenomes</taxon>
    </lineage>
</organism>
<dbReference type="InterPro" id="IPR016032">
    <property type="entry name" value="Sig_transdc_resp-reg_C-effctor"/>
</dbReference>
<dbReference type="GO" id="GO:0000976">
    <property type="term" value="F:transcription cis-regulatory region binding"/>
    <property type="evidence" value="ECO:0007669"/>
    <property type="project" value="TreeGrafter"/>
</dbReference>
<dbReference type="Pfam" id="PF00486">
    <property type="entry name" value="Trans_reg_C"/>
    <property type="match status" value="1"/>
</dbReference>
<dbReference type="InterPro" id="IPR001867">
    <property type="entry name" value="OmpR/PhoB-type_DNA-bd"/>
</dbReference>
<accession>T1AW69</accession>
<dbReference type="EMBL" id="AUZY01008742">
    <property type="protein sequence ID" value="EQD44969.1"/>
    <property type="molecule type" value="Genomic_DNA"/>
</dbReference>
<keyword evidence="2" id="KW-0902">Two-component regulatory system</keyword>
<comment type="caution">
    <text evidence="7">The sequence shown here is derived from an EMBL/GenBank/DDBJ whole genome shotgun (WGS) entry which is preliminary data.</text>
</comment>
<protein>
    <submittedName>
        <fullName evidence="7">Winged helix family two component transcriptional regulator</fullName>
    </submittedName>
</protein>
<evidence type="ECO:0000256" key="4">
    <source>
        <dbReference type="ARBA" id="ARBA00023125"/>
    </source>
</evidence>
<dbReference type="CDD" id="cd00383">
    <property type="entry name" value="trans_reg_C"/>
    <property type="match status" value="1"/>
</dbReference>
<name>T1AW69_9ZZZZ</name>
<evidence type="ECO:0000256" key="2">
    <source>
        <dbReference type="ARBA" id="ARBA00023012"/>
    </source>
</evidence>
<evidence type="ECO:0000259" key="6">
    <source>
        <dbReference type="PROSITE" id="PS51755"/>
    </source>
</evidence>
<dbReference type="GO" id="GO:0006355">
    <property type="term" value="P:regulation of DNA-templated transcription"/>
    <property type="evidence" value="ECO:0007669"/>
    <property type="project" value="InterPro"/>
</dbReference>
<dbReference type="SMART" id="SM00862">
    <property type="entry name" value="Trans_reg_C"/>
    <property type="match status" value="1"/>
</dbReference>
<dbReference type="PROSITE" id="PS51755">
    <property type="entry name" value="OMPR_PHOB"/>
    <property type="match status" value="1"/>
</dbReference>
<dbReference type="InterPro" id="IPR036388">
    <property type="entry name" value="WH-like_DNA-bd_sf"/>
</dbReference>
<keyword evidence="3" id="KW-0805">Transcription regulation</keyword>
<evidence type="ECO:0000256" key="3">
    <source>
        <dbReference type="ARBA" id="ARBA00023015"/>
    </source>
</evidence>
<evidence type="ECO:0000256" key="1">
    <source>
        <dbReference type="ARBA" id="ARBA00022553"/>
    </source>
</evidence>
<dbReference type="FunFam" id="1.10.10.10:FF:000018">
    <property type="entry name" value="DNA-binding response regulator ResD"/>
    <property type="match status" value="1"/>
</dbReference>
<dbReference type="InterPro" id="IPR039420">
    <property type="entry name" value="WalR-like"/>
</dbReference>
<keyword evidence="5" id="KW-0804">Transcription</keyword>
<gene>
    <name evidence="7" type="ORF">B1B_13276</name>
</gene>
<evidence type="ECO:0000256" key="5">
    <source>
        <dbReference type="ARBA" id="ARBA00023163"/>
    </source>
</evidence>
<sequence>PHASGVRVGGFVLDAASRQVLLDDSPVKMSPREFSLLFFLLSHPGRVQSRDAILRAVWGPDFSGDSKTVAVHIRWLREKFESFPSLPFRINTVFGVGYRMDIAPGVQLQR</sequence>